<accession>A0A7M7H516</accession>
<sequence>MDRGEEEYRRSPVLIPVLLSAIAIPLSMLFWTINVVYSFLSPSVEQHQSDGYIVISPWRWLVAVLLPILCSLWGLKRKAIVMSGAILGFMMGFILTLTSLSHVACLIAFFFTSSKATKFRIEKKKTIEELKEGGQRNWIQVLCNGGMATQLAILYLLDVGCGERPIDFDKDYRSSWLSIGIMGATACCNGDTWASEIGTVVGKSDPFLITSRKRVPRGTNGAVSWVGLLVSALGGLVVGLFHYLTVLYAVDSAVLEVAAPQWPIIVLGGVGGLLGSIVDSILGATLQYSGINEKGMIVERPGKGVKHISGRQILDNHSVNLLSSIIIALTLPRIANLVWP</sequence>
<comment type="subcellular location">
    <subcellularLocation>
        <location evidence="1">Membrane</location>
        <topology evidence="1">Multi-pass membrane protein</topology>
    </subcellularLocation>
</comment>
<proteinExistence type="inferred from homology"/>
<dbReference type="GeneID" id="100117333"/>
<organism evidence="8 9">
    <name type="scientific">Nasonia vitripennis</name>
    <name type="common">Parasitic wasp</name>
    <dbReference type="NCBI Taxonomy" id="7425"/>
    <lineage>
        <taxon>Eukaryota</taxon>
        <taxon>Metazoa</taxon>
        <taxon>Ecdysozoa</taxon>
        <taxon>Arthropoda</taxon>
        <taxon>Hexapoda</taxon>
        <taxon>Insecta</taxon>
        <taxon>Pterygota</taxon>
        <taxon>Neoptera</taxon>
        <taxon>Endopterygota</taxon>
        <taxon>Hymenoptera</taxon>
        <taxon>Apocrita</taxon>
        <taxon>Proctotrupomorpha</taxon>
        <taxon>Chalcidoidea</taxon>
        <taxon>Pteromalidae</taxon>
        <taxon>Pteromalinae</taxon>
        <taxon>Nasonia</taxon>
    </lineage>
</organism>
<dbReference type="InParanoid" id="A0A7M7H516"/>
<dbReference type="Proteomes" id="UP000002358">
    <property type="component" value="Chromosome 3"/>
</dbReference>
<evidence type="ECO:0000256" key="6">
    <source>
        <dbReference type="ARBA" id="ARBA00023136"/>
    </source>
</evidence>
<dbReference type="Pfam" id="PF01940">
    <property type="entry name" value="DUF92"/>
    <property type="match status" value="1"/>
</dbReference>
<dbReference type="KEGG" id="nvi:100117333"/>
<feature type="transmembrane region" description="Helical" evidence="7">
    <location>
        <begin position="12"/>
        <end position="37"/>
    </location>
</feature>
<keyword evidence="9" id="KW-1185">Reference proteome</keyword>
<dbReference type="InterPro" id="IPR002794">
    <property type="entry name" value="DUF92_TMEM19"/>
</dbReference>
<evidence type="ECO:0000256" key="4">
    <source>
        <dbReference type="ARBA" id="ARBA00022692"/>
    </source>
</evidence>
<keyword evidence="5 7" id="KW-1133">Transmembrane helix</keyword>
<keyword evidence="6 7" id="KW-0472">Membrane</keyword>
<feature type="transmembrane region" description="Helical" evidence="7">
    <location>
        <begin position="222"/>
        <end position="244"/>
    </location>
</feature>
<evidence type="ECO:0000256" key="2">
    <source>
        <dbReference type="ARBA" id="ARBA00009012"/>
    </source>
</evidence>
<name>A0A7M7H516_NASVI</name>
<feature type="transmembrane region" description="Helical" evidence="7">
    <location>
        <begin position="264"/>
        <end position="286"/>
    </location>
</feature>
<dbReference type="AlphaFoldDB" id="A0A7M7H516"/>
<protein>
    <recommendedName>
        <fullName evidence="3">Transmembrane protein 19</fullName>
    </recommendedName>
</protein>
<dbReference type="OrthoDB" id="30881at2759"/>
<dbReference type="FunCoup" id="A0A7M7H516">
    <property type="interactions" value="311"/>
</dbReference>
<dbReference type="PANTHER" id="PTHR13353">
    <property type="entry name" value="TRANSMEMBRANE PROTEIN 19"/>
    <property type="match status" value="1"/>
</dbReference>
<evidence type="ECO:0000256" key="5">
    <source>
        <dbReference type="ARBA" id="ARBA00022989"/>
    </source>
</evidence>
<dbReference type="PANTHER" id="PTHR13353:SF5">
    <property type="entry name" value="TRANSMEMBRANE PROTEIN 19"/>
    <property type="match status" value="1"/>
</dbReference>
<comment type="similarity">
    <text evidence="2">Belongs to the TMEM19 family.</text>
</comment>
<evidence type="ECO:0000313" key="8">
    <source>
        <dbReference type="EnsemblMetazoa" id="XP_008204558"/>
    </source>
</evidence>
<evidence type="ECO:0000256" key="1">
    <source>
        <dbReference type="ARBA" id="ARBA00004141"/>
    </source>
</evidence>
<dbReference type="EnsemblMetazoa" id="XM_008206336">
    <property type="protein sequence ID" value="XP_008204558"/>
    <property type="gene ID" value="LOC100117333"/>
</dbReference>
<feature type="transmembrane region" description="Helical" evidence="7">
    <location>
        <begin position="87"/>
        <end position="111"/>
    </location>
</feature>
<evidence type="ECO:0000313" key="9">
    <source>
        <dbReference type="Proteomes" id="UP000002358"/>
    </source>
</evidence>
<dbReference type="GO" id="GO:0016020">
    <property type="term" value="C:membrane"/>
    <property type="evidence" value="ECO:0007669"/>
    <property type="project" value="UniProtKB-SubCell"/>
</dbReference>
<keyword evidence="4 7" id="KW-0812">Transmembrane</keyword>
<reference evidence="8" key="1">
    <citation type="submission" date="2021-01" db="UniProtKB">
        <authorList>
            <consortium name="EnsemblMetazoa"/>
        </authorList>
    </citation>
    <scope>IDENTIFICATION</scope>
</reference>
<evidence type="ECO:0000256" key="7">
    <source>
        <dbReference type="SAM" id="Phobius"/>
    </source>
</evidence>
<evidence type="ECO:0000256" key="3">
    <source>
        <dbReference type="ARBA" id="ARBA00014258"/>
    </source>
</evidence>
<dbReference type="RefSeq" id="XP_008204558.1">
    <property type="nucleotide sequence ID" value="XM_008206336.4"/>
</dbReference>